<keyword evidence="3 8" id="KW-0863">Zinc-finger</keyword>
<feature type="domain" description="C2H2-type" evidence="10">
    <location>
        <begin position="33"/>
        <end position="60"/>
    </location>
</feature>
<dbReference type="InterPro" id="IPR036236">
    <property type="entry name" value="Znf_C2H2_sf"/>
</dbReference>
<dbReference type="Gramene" id="KCW84700">
    <property type="protein sequence ID" value="KCW84700"/>
    <property type="gene ID" value="EUGRSUZ_B01519"/>
</dbReference>
<keyword evidence="2" id="KW-0479">Metal-binding</keyword>
<dbReference type="InterPro" id="IPR013087">
    <property type="entry name" value="Znf_C2H2_type"/>
</dbReference>
<keyword evidence="5" id="KW-0805">Transcription regulation</keyword>
<dbReference type="Gene3D" id="3.30.160.60">
    <property type="entry name" value="Classic Zinc Finger"/>
    <property type="match status" value="1"/>
</dbReference>
<dbReference type="PROSITE" id="PS50157">
    <property type="entry name" value="ZINC_FINGER_C2H2_2"/>
    <property type="match status" value="1"/>
</dbReference>
<feature type="region of interest" description="Disordered" evidence="9">
    <location>
        <begin position="159"/>
        <end position="194"/>
    </location>
</feature>
<evidence type="ECO:0000256" key="2">
    <source>
        <dbReference type="ARBA" id="ARBA00022723"/>
    </source>
</evidence>
<proteinExistence type="predicted"/>
<gene>
    <name evidence="11" type="ORF">EUGRSUZ_B01519</name>
</gene>
<evidence type="ECO:0000256" key="3">
    <source>
        <dbReference type="ARBA" id="ARBA00022771"/>
    </source>
</evidence>
<evidence type="ECO:0000256" key="4">
    <source>
        <dbReference type="ARBA" id="ARBA00022833"/>
    </source>
</evidence>
<dbReference type="OrthoDB" id="780709at2759"/>
<name>A0A059D397_EUCGR</name>
<dbReference type="PROSITE" id="PS00028">
    <property type="entry name" value="ZINC_FINGER_C2H2_1"/>
    <property type="match status" value="1"/>
</dbReference>
<keyword evidence="7" id="KW-0539">Nucleus</keyword>
<dbReference type="SUPFAM" id="SSF57667">
    <property type="entry name" value="beta-beta-alpha zinc fingers"/>
    <property type="match status" value="1"/>
</dbReference>
<dbReference type="STRING" id="71139.A0A059D397"/>
<accession>A0A059D397</accession>
<organism evidence="11">
    <name type="scientific">Eucalyptus grandis</name>
    <name type="common">Flooded gum</name>
    <dbReference type="NCBI Taxonomy" id="71139"/>
    <lineage>
        <taxon>Eukaryota</taxon>
        <taxon>Viridiplantae</taxon>
        <taxon>Streptophyta</taxon>
        <taxon>Embryophyta</taxon>
        <taxon>Tracheophyta</taxon>
        <taxon>Spermatophyta</taxon>
        <taxon>Magnoliopsida</taxon>
        <taxon>eudicotyledons</taxon>
        <taxon>Gunneridae</taxon>
        <taxon>Pentapetalae</taxon>
        <taxon>rosids</taxon>
        <taxon>malvids</taxon>
        <taxon>Myrtales</taxon>
        <taxon>Myrtaceae</taxon>
        <taxon>Myrtoideae</taxon>
        <taxon>Eucalypteae</taxon>
        <taxon>Eucalyptus</taxon>
    </lineage>
</organism>
<dbReference type="InterPro" id="IPR052426">
    <property type="entry name" value="Plant_dev_regulator"/>
</dbReference>
<keyword evidence="4" id="KW-0862">Zinc</keyword>
<dbReference type="PANTHER" id="PTHR45801:SF111">
    <property type="entry name" value="C2H2 AND C2HC ZINC FINGERS SUPERFAMILY PROTEIN"/>
    <property type="match status" value="1"/>
</dbReference>
<dbReference type="KEGG" id="egr:104427624"/>
<reference evidence="11" key="1">
    <citation type="submission" date="2013-07" db="EMBL/GenBank/DDBJ databases">
        <title>The genome of Eucalyptus grandis.</title>
        <authorList>
            <person name="Schmutz J."/>
            <person name="Hayes R."/>
            <person name="Myburg A."/>
            <person name="Tuskan G."/>
            <person name="Grattapaglia D."/>
            <person name="Rokhsar D.S."/>
        </authorList>
    </citation>
    <scope>NUCLEOTIDE SEQUENCE</scope>
    <source>
        <tissue evidence="11">Leaf extractions</tissue>
    </source>
</reference>
<evidence type="ECO:0000256" key="1">
    <source>
        <dbReference type="ARBA" id="ARBA00004123"/>
    </source>
</evidence>
<protein>
    <recommendedName>
        <fullName evidence="10">C2H2-type domain-containing protein</fullName>
    </recommendedName>
</protein>
<dbReference type="GO" id="GO:0005634">
    <property type="term" value="C:nucleus"/>
    <property type="evidence" value="ECO:0007669"/>
    <property type="project" value="UniProtKB-SubCell"/>
</dbReference>
<evidence type="ECO:0000256" key="7">
    <source>
        <dbReference type="ARBA" id="ARBA00023242"/>
    </source>
</evidence>
<dbReference type="AlphaFoldDB" id="A0A059D397"/>
<dbReference type="OMA" id="NYAQGEF"/>
<feature type="region of interest" description="Disordered" evidence="9">
    <location>
        <begin position="1"/>
        <end position="28"/>
    </location>
</feature>
<dbReference type="GO" id="GO:0008270">
    <property type="term" value="F:zinc ion binding"/>
    <property type="evidence" value="ECO:0007669"/>
    <property type="project" value="UniProtKB-KW"/>
</dbReference>
<dbReference type="PANTHER" id="PTHR45801">
    <property type="entry name" value="OS07G0101800 PROTEIN"/>
    <property type="match status" value="1"/>
</dbReference>
<dbReference type="eggNOG" id="ENOG502S8N0">
    <property type="taxonomic scope" value="Eukaryota"/>
</dbReference>
<feature type="compositionally biased region" description="Basic and acidic residues" evidence="9">
    <location>
        <begin position="1"/>
        <end position="21"/>
    </location>
</feature>
<comment type="subcellular location">
    <subcellularLocation>
        <location evidence="1">Nucleus</location>
    </subcellularLocation>
</comment>
<evidence type="ECO:0000313" key="11">
    <source>
        <dbReference type="EMBL" id="KCW84700.1"/>
    </source>
</evidence>
<evidence type="ECO:0000256" key="6">
    <source>
        <dbReference type="ARBA" id="ARBA00023163"/>
    </source>
</evidence>
<evidence type="ECO:0000256" key="8">
    <source>
        <dbReference type="PROSITE-ProRule" id="PRU00042"/>
    </source>
</evidence>
<dbReference type="InParanoid" id="A0A059D397"/>
<evidence type="ECO:0000256" key="5">
    <source>
        <dbReference type="ARBA" id="ARBA00023015"/>
    </source>
</evidence>
<sequence>MEFSHFDDSKSSSDDTDRLDPTNDETGSAARSYGCVFCKRGFTTAQALGGHMNIHRKDRVNKSRPSNNSGFSPLLSINPDESYVPLGSFLPTSSYPPYYCGLPEPSTVHNPMYLPALVWGARPDLHGRNCNDNNHFYVPRNPSEESTYDGEEWQWGRSLQVGPSHVVDDSKGKRSQGGVEDDGLDLELRLGHHP</sequence>
<evidence type="ECO:0000256" key="9">
    <source>
        <dbReference type="SAM" id="MobiDB-lite"/>
    </source>
</evidence>
<keyword evidence="6" id="KW-0804">Transcription</keyword>
<dbReference type="EMBL" id="KK198754">
    <property type="protein sequence ID" value="KCW84700.1"/>
    <property type="molecule type" value="Genomic_DNA"/>
</dbReference>
<evidence type="ECO:0000259" key="10">
    <source>
        <dbReference type="PROSITE" id="PS50157"/>
    </source>
</evidence>